<gene>
    <name evidence="2" type="ORF">C2845_PM16G07450</name>
</gene>
<evidence type="ECO:0000313" key="3">
    <source>
        <dbReference type="Proteomes" id="UP000275267"/>
    </source>
</evidence>
<protein>
    <submittedName>
        <fullName evidence="2">Uncharacterized protein</fullName>
    </submittedName>
</protein>
<dbReference type="AlphaFoldDB" id="A0A3L6PZB5"/>
<dbReference type="EMBL" id="PQIB02000015">
    <property type="protein sequence ID" value="RLM65859.1"/>
    <property type="molecule type" value="Genomic_DNA"/>
</dbReference>
<accession>A0A3L6PZB5</accession>
<dbReference type="Proteomes" id="UP000275267">
    <property type="component" value="Unassembled WGS sequence"/>
</dbReference>
<sequence length="112" mass="12350">MPSEERGPKHLVSGQEPREEREQQATAPEAGATGRARGYAARGLRCLTRVSKEMSTNSAVSERGDGLGEGSGREVGVVSDRWRHEAPRLQRLDNRDTCLHTPTFLAEFEIGF</sequence>
<feature type="region of interest" description="Disordered" evidence="1">
    <location>
        <begin position="1"/>
        <end position="38"/>
    </location>
</feature>
<reference evidence="3" key="1">
    <citation type="journal article" date="2019" name="Nat. Commun.">
        <title>The genome of broomcorn millet.</title>
        <authorList>
            <person name="Zou C."/>
            <person name="Miki D."/>
            <person name="Li D."/>
            <person name="Tang Q."/>
            <person name="Xiao L."/>
            <person name="Rajput S."/>
            <person name="Deng P."/>
            <person name="Jia W."/>
            <person name="Huang R."/>
            <person name="Zhang M."/>
            <person name="Sun Y."/>
            <person name="Hu J."/>
            <person name="Fu X."/>
            <person name="Schnable P.S."/>
            <person name="Li F."/>
            <person name="Zhang H."/>
            <person name="Feng B."/>
            <person name="Zhu X."/>
            <person name="Liu R."/>
            <person name="Schnable J.C."/>
            <person name="Zhu J.-K."/>
            <person name="Zhang H."/>
        </authorList>
    </citation>
    <scope>NUCLEOTIDE SEQUENCE [LARGE SCALE GENOMIC DNA]</scope>
</reference>
<organism evidence="2 3">
    <name type="scientific">Panicum miliaceum</name>
    <name type="common">Proso millet</name>
    <name type="synonym">Broomcorn millet</name>
    <dbReference type="NCBI Taxonomy" id="4540"/>
    <lineage>
        <taxon>Eukaryota</taxon>
        <taxon>Viridiplantae</taxon>
        <taxon>Streptophyta</taxon>
        <taxon>Embryophyta</taxon>
        <taxon>Tracheophyta</taxon>
        <taxon>Spermatophyta</taxon>
        <taxon>Magnoliopsida</taxon>
        <taxon>Liliopsida</taxon>
        <taxon>Poales</taxon>
        <taxon>Poaceae</taxon>
        <taxon>PACMAD clade</taxon>
        <taxon>Panicoideae</taxon>
        <taxon>Panicodae</taxon>
        <taxon>Paniceae</taxon>
        <taxon>Panicinae</taxon>
        <taxon>Panicum</taxon>
        <taxon>Panicum sect. Panicum</taxon>
    </lineage>
</organism>
<proteinExistence type="predicted"/>
<comment type="caution">
    <text evidence="2">The sequence shown here is derived from an EMBL/GenBank/DDBJ whole genome shotgun (WGS) entry which is preliminary data.</text>
</comment>
<evidence type="ECO:0000256" key="1">
    <source>
        <dbReference type="SAM" id="MobiDB-lite"/>
    </source>
</evidence>
<evidence type="ECO:0000313" key="2">
    <source>
        <dbReference type="EMBL" id="RLM65859.1"/>
    </source>
</evidence>
<name>A0A3L6PZB5_PANMI</name>
<keyword evidence="3" id="KW-1185">Reference proteome</keyword>
<feature type="region of interest" description="Disordered" evidence="1">
    <location>
        <begin position="52"/>
        <end position="75"/>
    </location>
</feature>